<reference evidence="2" key="1">
    <citation type="submission" date="2021-02" db="EMBL/GenBank/DDBJ databases">
        <authorList>
            <person name="Dougan E. K."/>
            <person name="Rhodes N."/>
            <person name="Thang M."/>
            <person name="Chan C."/>
        </authorList>
    </citation>
    <scope>NUCLEOTIDE SEQUENCE</scope>
</reference>
<dbReference type="InterPro" id="IPR042219">
    <property type="entry name" value="AAA_lid_11_sf"/>
</dbReference>
<dbReference type="InterPro" id="IPR041658">
    <property type="entry name" value="AAA_lid_11"/>
</dbReference>
<dbReference type="Proteomes" id="UP000601435">
    <property type="component" value="Unassembled WGS sequence"/>
</dbReference>
<evidence type="ECO:0000313" key="2">
    <source>
        <dbReference type="EMBL" id="CAE7689398.1"/>
    </source>
</evidence>
<sequence length="89" mass="10024">MYGGHITDPWDRRVNNTYLAVLVTPELLAGGNLAPGFKSPDASKLEYSHYVKYIEERFPLEVPQMFGLHPNAEIGFLTNQGISIFKTIQ</sequence>
<dbReference type="GO" id="GO:0045505">
    <property type="term" value="F:dynein intermediate chain binding"/>
    <property type="evidence" value="ECO:0007669"/>
    <property type="project" value="InterPro"/>
</dbReference>
<keyword evidence="3" id="KW-1185">Reference proteome</keyword>
<dbReference type="PANTHER" id="PTHR45703">
    <property type="entry name" value="DYNEIN HEAVY CHAIN"/>
    <property type="match status" value="1"/>
</dbReference>
<dbReference type="Gene3D" id="1.10.8.720">
    <property type="entry name" value="Region D6 of dynein motor"/>
    <property type="match status" value="1"/>
</dbReference>
<dbReference type="OrthoDB" id="431346at2759"/>
<dbReference type="InterPro" id="IPR026983">
    <property type="entry name" value="DHC"/>
</dbReference>
<proteinExistence type="predicted"/>
<feature type="non-terminal residue" evidence="2">
    <location>
        <position position="89"/>
    </location>
</feature>
<evidence type="ECO:0000259" key="1">
    <source>
        <dbReference type="Pfam" id="PF18198"/>
    </source>
</evidence>
<dbReference type="GO" id="GO:0030286">
    <property type="term" value="C:dynein complex"/>
    <property type="evidence" value="ECO:0007669"/>
    <property type="project" value="InterPro"/>
</dbReference>
<dbReference type="EMBL" id="CAJNJA010034220">
    <property type="protein sequence ID" value="CAE7689398.1"/>
    <property type="molecule type" value="Genomic_DNA"/>
</dbReference>
<evidence type="ECO:0000313" key="3">
    <source>
        <dbReference type="Proteomes" id="UP000601435"/>
    </source>
</evidence>
<comment type="caution">
    <text evidence="2">The sequence shown here is derived from an EMBL/GenBank/DDBJ whole genome shotgun (WGS) entry which is preliminary data.</text>
</comment>
<accession>A0A812WLN7</accession>
<organism evidence="2 3">
    <name type="scientific">Symbiodinium necroappetens</name>
    <dbReference type="NCBI Taxonomy" id="1628268"/>
    <lineage>
        <taxon>Eukaryota</taxon>
        <taxon>Sar</taxon>
        <taxon>Alveolata</taxon>
        <taxon>Dinophyceae</taxon>
        <taxon>Suessiales</taxon>
        <taxon>Symbiodiniaceae</taxon>
        <taxon>Symbiodinium</taxon>
    </lineage>
</organism>
<protein>
    <submittedName>
        <fullName evidence="2">DNAH9 protein</fullName>
    </submittedName>
</protein>
<dbReference type="Pfam" id="PF18198">
    <property type="entry name" value="AAA_lid_11"/>
    <property type="match status" value="1"/>
</dbReference>
<dbReference type="PANTHER" id="PTHR45703:SF8">
    <property type="entry name" value="DYNEINS HEAVY CHAIN"/>
    <property type="match status" value="1"/>
</dbReference>
<dbReference type="GO" id="GO:0007018">
    <property type="term" value="P:microtubule-based movement"/>
    <property type="evidence" value="ECO:0007669"/>
    <property type="project" value="InterPro"/>
</dbReference>
<name>A0A812WLN7_9DINO</name>
<dbReference type="AlphaFoldDB" id="A0A812WLN7"/>
<dbReference type="GO" id="GO:0051959">
    <property type="term" value="F:dynein light intermediate chain binding"/>
    <property type="evidence" value="ECO:0007669"/>
    <property type="project" value="InterPro"/>
</dbReference>
<gene>
    <name evidence="2" type="primary">DNAH9</name>
    <name evidence="2" type="ORF">SNEC2469_LOCUS19855</name>
</gene>
<feature type="domain" description="Dynein heavy chain AAA lid" evidence="1">
    <location>
        <begin position="1"/>
        <end position="72"/>
    </location>
</feature>